<evidence type="ECO:0000256" key="1">
    <source>
        <dbReference type="ARBA" id="ARBA00023235"/>
    </source>
</evidence>
<gene>
    <name evidence="7" type="ORF">CHU95_20700</name>
</gene>
<dbReference type="Proteomes" id="UP000216998">
    <property type="component" value="Unassembled WGS sequence"/>
</dbReference>
<organism evidence="7 8">
    <name type="scientific">Niveispirillum lacus</name>
    <dbReference type="NCBI Taxonomy" id="1981099"/>
    <lineage>
        <taxon>Bacteria</taxon>
        <taxon>Pseudomonadati</taxon>
        <taxon>Pseudomonadota</taxon>
        <taxon>Alphaproteobacteria</taxon>
        <taxon>Rhodospirillales</taxon>
        <taxon>Azospirillaceae</taxon>
        <taxon>Niveispirillum</taxon>
    </lineage>
</organism>
<proteinExistence type="inferred from homology"/>
<comment type="catalytic activity">
    <reaction evidence="2">
        <text>UDP-N-acetyl-alpha-D-glucosamine = UDP-N-acetyl-alpha-D-mannosamine</text>
        <dbReference type="Rhea" id="RHEA:17213"/>
        <dbReference type="ChEBI" id="CHEBI:57705"/>
        <dbReference type="ChEBI" id="CHEBI:68623"/>
        <dbReference type="EC" id="5.1.3.14"/>
    </reaction>
</comment>
<keyword evidence="8" id="KW-1185">Reference proteome</keyword>
<evidence type="ECO:0000313" key="7">
    <source>
        <dbReference type="EMBL" id="OYQ31564.1"/>
    </source>
</evidence>
<dbReference type="Pfam" id="PF02350">
    <property type="entry name" value="Epimerase_2"/>
    <property type="match status" value="1"/>
</dbReference>
<evidence type="ECO:0000256" key="4">
    <source>
        <dbReference type="ARBA" id="ARBA00038858"/>
    </source>
</evidence>
<dbReference type="CDD" id="cd03786">
    <property type="entry name" value="GTB_UDP-GlcNAc_2-Epimerase"/>
    <property type="match status" value="1"/>
</dbReference>
<evidence type="ECO:0000256" key="5">
    <source>
        <dbReference type="RuleBase" id="RU003513"/>
    </source>
</evidence>
<name>A0A255YS67_9PROT</name>
<dbReference type="PANTHER" id="PTHR43174:SF2">
    <property type="entry name" value="UDP-N-ACETYLGLUCOSAMINE 2-EPIMERASE"/>
    <property type="match status" value="1"/>
</dbReference>
<accession>A0A255YS67</accession>
<evidence type="ECO:0000259" key="6">
    <source>
        <dbReference type="Pfam" id="PF02350"/>
    </source>
</evidence>
<evidence type="ECO:0000256" key="2">
    <source>
        <dbReference type="ARBA" id="ARBA00036080"/>
    </source>
</evidence>
<feature type="domain" description="UDP-N-acetylglucosamine 2-epimerase" evidence="6">
    <location>
        <begin position="22"/>
        <end position="359"/>
    </location>
</feature>
<dbReference type="NCBIfam" id="TIGR00236">
    <property type="entry name" value="wecB"/>
    <property type="match status" value="1"/>
</dbReference>
<dbReference type="OrthoDB" id="9803238at2"/>
<dbReference type="SUPFAM" id="SSF53756">
    <property type="entry name" value="UDP-Glycosyltransferase/glycogen phosphorylase"/>
    <property type="match status" value="1"/>
</dbReference>
<evidence type="ECO:0000256" key="3">
    <source>
        <dbReference type="ARBA" id="ARBA00038209"/>
    </source>
</evidence>
<sequence>MKVMCVVGTRPEAIKMAPVILALRESPWCALTVVATAQHRQMLDQVFGLFGITADIDLNLMRDNQTLADVTARALTGLDQVLAELKPDAVVAQGDTTTVLATAMACFYRRIPFCHVEAGLRTHNLEQPFPEEFNRMVASVVTRLHFAPTEGARDHLLNEHVPPANIHVTGNTVIDALLWMAAKQPTLPVQVTPGRRLILLTVHRRENFGEPLANICRAALSLVRNNPDVELLLPVHPNPHVKETVARMFGGQDRIHLTAPLEYDQFVAAMQRSYLIMTDSGGVQEEAPSLRKPVLVMREATERPEAITAGVALLVGTHENNIREQAQRLLDDDRHYATMASGASPYGDGAATQRIIGLLRGLAPA</sequence>
<dbReference type="PANTHER" id="PTHR43174">
    <property type="entry name" value="UDP-N-ACETYLGLUCOSAMINE 2-EPIMERASE"/>
    <property type="match status" value="1"/>
</dbReference>
<comment type="similarity">
    <text evidence="3 5">Belongs to the UDP-N-acetylglucosamine 2-epimerase family.</text>
</comment>
<evidence type="ECO:0000313" key="8">
    <source>
        <dbReference type="Proteomes" id="UP000216998"/>
    </source>
</evidence>
<dbReference type="AlphaFoldDB" id="A0A255YS67"/>
<protein>
    <recommendedName>
        <fullName evidence="4">UDP-N-acetylglucosamine 2-epimerase (non-hydrolyzing)</fullName>
        <ecNumber evidence="4">5.1.3.14</ecNumber>
    </recommendedName>
</protein>
<dbReference type="GO" id="GO:0008761">
    <property type="term" value="F:UDP-N-acetylglucosamine 2-epimerase activity"/>
    <property type="evidence" value="ECO:0007669"/>
    <property type="project" value="UniProtKB-EC"/>
</dbReference>
<dbReference type="InterPro" id="IPR003331">
    <property type="entry name" value="UDP_GlcNAc_Epimerase_2_dom"/>
</dbReference>
<dbReference type="EC" id="5.1.3.14" evidence="4"/>
<keyword evidence="1 5" id="KW-0413">Isomerase</keyword>
<comment type="caution">
    <text evidence="7">The sequence shown here is derived from an EMBL/GenBank/DDBJ whole genome shotgun (WGS) entry which is preliminary data.</text>
</comment>
<dbReference type="EMBL" id="NOXU01000032">
    <property type="protein sequence ID" value="OYQ31564.1"/>
    <property type="molecule type" value="Genomic_DNA"/>
</dbReference>
<reference evidence="7 8" key="1">
    <citation type="submission" date="2017-07" db="EMBL/GenBank/DDBJ databases">
        <title>Niveispirillum cyanobacteriorum sp. nov., isolated from cyanobacterial aggregates in a eutrophic lake.</title>
        <authorList>
            <person name="Cai H."/>
        </authorList>
    </citation>
    <scope>NUCLEOTIDE SEQUENCE [LARGE SCALE GENOMIC DNA]</scope>
    <source>
        <strain evidence="8">TH1-14</strain>
    </source>
</reference>
<dbReference type="InterPro" id="IPR029767">
    <property type="entry name" value="WecB-like"/>
</dbReference>
<dbReference type="Gene3D" id="3.40.50.2000">
    <property type="entry name" value="Glycogen Phosphorylase B"/>
    <property type="match status" value="2"/>
</dbReference>
<dbReference type="RefSeq" id="WP_094458246.1">
    <property type="nucleotide sequence ID" value="NZ_NOXU01000032.1"/>
</dbReference>